<feature type="transmembrane region" description="Helical" evidence="1">
    <location>
        <begin position="102"/>
        <end position="129"/>
    </location>
</feature>
<feature type="transmembrane region" description="Helical" evidence="1">
    <location>
        <begin position="77"/>
        <end position="96"/>
    </location>
</feature>
<gene>
    <name evidence="2" type="ORF">ILEXP_LOCUS50213</name>
</gene>
<accession>A0ABC8UGX6</accession>
<comment type="caution">
    <text evidence="2">The sequence shown here is derived from an EMBL/GenBank/DDBJ whole genome shotgun (WGS) entry which is preliminary data.</text>
</comment>
<reference evidence="2 3" key="1">
    <citation type="submission" date="2024-02" db="EMBL/GenBank/DDBJ databases">
        <authorList>
            <person name="Vignale AGUSTIN F."/>
            <person name="Sosa J E."/>
            <person name="Modenutti C."/>
        </authorList>
    </citation>
    <scope>NUCLEOTIDE SEQUENCE [LARGE SCALE GENOMIC DNA]</scope>
</reference>
<sequence length="150" mass="16035">MVNALKWQTFMIKPKKEEGRNGKDMLQDLRIAPLFSIITKLYTAGGSRIFLVCFCSLPGLVLFIVQTSCLGSMALGGMLPVCCGLLPYAGLVAAFLCFSGLLLVWLSAAVLVAVLQGCAGCVTLLMGFVQGQFSFGLEGCPSADFRAFSY</sequence>
<proteinExistence type="predicted"/>
<protein>
    <recommendedName>
        <fullName evidence="4">Transmembrane protein</fullName>
    </recommendedName>
</protein>
<evidence type="ECO:0000313" key="3">
    <source>
        <dbReference type="Proteomes" id="UP001642360"/>
    </source>
</evidence>
<keyword evidence="3" id="KW-1185">Reference proteome</keyword>
<dbReference type="Proteomes" id="UP001642360">
    <property type="component" value="Unassembled WGS sequence"/>
</dbReference>
<keyword evidence="1" id="KW-0812">Transmembrane</keyword>
<keyword evidence="1" id="KW-1133">Transmembrane helix</keyword>
<evidence type="ECO:0008006" key="4">
    <source>
        <dbReference type="Google" id="ProtNLM"/>
    </source>
</evidence>
<organism evidence="2 3">
    <name type="scientific">Ilex paraguariensis</name>
    <name type="common">yerba mate</name>
    <dbReference type="NCBI Taxonomy" id="185542"/>
    <lineage>
        <taxon>Eukaryota</taxon>
        <taxon>Viridiplantae</taxon>
        <taxon>Streptophyta</taxon>
        <taxon>Embryophyta</taxon>
        <taxon>Tracheophyta</taxon>
        <taxon>Spermatophyta</taxon>
        <taxon>Magnoliopsida</taxon>
        <taxon>eudicotyledons</taxon>
        <taxon>Gunneridae</taxon>
        <taxon>Pentapetalae</taxon>
        <taxon>asterids</taxon>
        <taxon>campanulids</taxon>
        <taxon>Aquifoliales</taxon>
        <taxon>Aquifoliaceae</taxon>
        <taxon>Ilex</taxon>
    </lineage>
</organism>
<feature type="transmembrane region" description="Helical" evidence="1">
    <location>
        <begin position="49"/>
        <end position="65"/>
    </location>
</feature>
<dbReference type="EMBL" id="CAUOFW020007691">
    <property type="protein sequence ID" value="CAK9180233.1"/>
    <property type="molecule type" value="Genomic_DNA"/>
</dbReference>
<evidence type="ECO:0000313" key="2">
    <source>
        <dbReference type="EMBL" id="CAK9180233.1"/>
    </source>
</evidence>
<dbReference type="AlphaFoldDB" id="A0ABC8UGX6"/>
<keyword evidence="1" id="KW-0472">Membrane</keyword>
<evidence type="ECO:0000256" key="1">
    <source>
        <dbReference type="SAM" id="Phobius"/>
    </source>
</evidence>
<name>A0ABC8UGX6_9AQUA</name>